<dbReference type="AlphaFoldDB" id="A0AAF3J7U3"/>
<protein>
    <submittedName>
        <fullName evidence="3">Uncharacterized protein</fullName>
    </submittedName>
</protein>
<organism evidence="2 3">
    <name type="scientific">Mesorhabditis belari</name>
    <dbReference type="NCBI Taxonomy" id="2138241"/>
    <lineage>
        <taxon>Eukaryota</taxon>
        <taxon>Metazoa</taxon>
        <taxon>Ecdysozoa</taxon>
        <taxon>Nematoda</taxon>
        <taxon>Chromadorea</taxon>
        <taxon>Rhabditida</taxon>
        <taxon>Rhabditina</taxon>
        <taxon>Rhabditomorpha</taxon>
        <taxon>Rhabditoidea</taxon>
        <taxon>Rhabditidae</taxon>
        <taxon>Mesorhabditinae</taxon>
        <taxon>Mesorhabditis</taxon>
    </lineage>
</organism>
<sequence>MVNKEPKSHSKQIKDPPPPPALAKPSNADLPNEATPPPAAASTPPQATPPAVASSAAPQVKAENEVNAVPAVVKEKENALQWKAGCTPGDEKKDESGKGLKWLIWQIQ</sequence>
<feature type="region of interest" description="Disordered" evidence="1">
    <location>
        <begin position="1"/>
        <end position="61"/>
    </location>
</feature>
<accession>A0AAF3J7U3</accession>
<keyword evidence="2" id="KW-1185">Reference proteome</keyword>
<proteinExistence type="predicted"/>
<dbReference type="Proteomes" id="UP000887575">
    <property type="component" value="Unassembled WGS sequence"/>
</dbReference>
<evidence type="ECO:0000313" key="2">
    <source>
        <dbReference type="Proteomes" id="UP000887575"/>
    </source>
</evidence>
<evidence type="ECO:0000256" key="1">
    <source>
        <dbReference type="SAM" id="MobiDB-lite"/>
    </source>
</evidence>
<dbReference type="WBParaSite" id="MBELARI_LOCUS21676">
    <property type="protein sequence ID" value="MBELARI_LOCUS21676"/>
    <property type="gene ID" value="MBELARI_LOCUS21676"/>
</dbReference>
<feature type="compositionally biased region" description="Basic and acidic residues" evidence="1">
    <location>
        <begin position="1"/>
        <end position="14"/>
    </location>
</feature>
<evidence type="ECO:0000313" key="3">
    <source>
        <dbReference type="WBParaSite" id="MBELARI_LOCUS21676"/>
    </source>
</evidence>
<reference evidence="3" key="1">
    <citation type="submission" date="2024-02" db="UniProtKB">
        <authorList>
            <consortium name="WormBaseParasite"/>
        </authorList>
    </citation>
    <scope>IDENTIFICATION</scope>
</reference>
<name>A0AAF3J7U3_9BILA</name>
<feature type="compositionally biased region" description="Low complexity" evidence="1">
    <location>
        <begin position="40"/>
        <end position="61"/>
    </location>
</feature>